<dbReference type="Pfam" id="PF13489">
    <property type="entry name" value="Methyltransf_23"/>
    <property type="match status" value="1"/>
</dbReference>
<evidence type="ECO:0000256" key="2">
    <source>
        <dbReference type="SAM" id="MobiDB-lite"/>
    </source>
</evidence>
<comment type="caution">
    <text evidence="3">The sequence shown here is derived from an EMBL/GenBank/DDBJ whole genome shotgun (WGS) entry which is preliminary data.</text>
</comment>
<dbReference type="AlphaFoldDB" id="A0AAD9I0M5"/>
<dbReference type="CDD" id="cd02440">
    <property type="entry name" value="AdoMet_MTases"/>
    <property type="match status" value="1"/>
</dbReference>
<proteinExistence type="inferred from homology"/>
<reference evidence="3" key="1">
    <citation type="journal article" date="2023" name="Mol. Plant Microbe Interact.">
        <title>Elucidating the Obligate Nature and Biological Capacity of an Invasive Fungal Corn Pathogen.</title>
        <authorList>
            <person name="MacCready J.S."/>
            <person name="Roggenkamp E.M."/>
            <person name="Gdanetz K."/>
            <person name="Chilvers M.I."/>
        </authorList>
    </citation>
    <scope>NUCLEOTIDE SEQUENCE</scope>
    <source>
        <strain evidence="3">PM02</strain>
    </source>
</reference>
<evidence type="ECO:0000313" key="4">
    <source>
        <dbReference type="Proteomes" id="UP001217918"/>
    </source>
</evidence>
<name>A0AAD9I0M5_9PEZI</name>
<comment type="similarity">
    <text evidence="1">Belongs to the methyltransferase superfamily. LaeA methyltransferase family.</text>
</comment>
<evidence type="ECO:0008006" key="5">
    <source>
        <dbReference type="Google" id="ProtNLM"/>
    </source>
</evidence>
<evidence type="ECO:0000256" key="1">
    <source>
        <dbReference type="ARBA" id="ARBA00038158"/>
    </source>
</evidence>
<dbReference type="Proteomes" id="UP001217918">
    <property type="component" value="Unassembled WGS sequence"/>
</dbReference>
<accession>A0AAD9I0M5</accession>
<dbReference type="SUPFAM" id="SSF53335">
    <property type="entry name" value="S-adenosyl-L-methionine-dependent methyltransferases"/>
    <property type="match status" value="1"/>
</dbReference>
<sequence>MASPRPDAQESLADSAILPADHWAELPQHEDDDDDDDGGGGGGGDGNDDDDDDDGGGEGGGDGGEDHDRDSAFGDQPAAESTASISSSILAYRTIHGRTYHSERGNAQYWASNDERANESMDLNHHLLTLCLRDKLYLAPIKPDRLKKVLDVGTGTGIWAIDFADAHPDAEVIGTDISPIQPSWIPPNLQFQIDDCTQDWTFPPNTFDYVHMRYLVGSIADWHALFAQAFAALAPGGHLESLEGSPSMESDDGTVDPRSAMGQWGRFFLEGGRATGRSFAVVADGVQRAAMEAAGFVDVQEWDYKVPIGPWPRDRRLRELGSVAQLTLQEDEEGYVLFMANVLAGWSREQIHVYIAHLRRQLRAGKSHAYFRLKAVWGRKPEVETGGN</sequence>
<feature type="region of interest" description="Disordered" evidence="2">
    <location>
        <begin position="1"/>
        <end position="85"/>
    </location>
</feature>
<protein>
    <recommendedName>
        <fullName evidence="5">Methyltransferase</fullName>
    </recommendedName>
</protein>
<keyword evidence="4" id="KW-1185">Reference proteome</keyword>
<dbReference type="GO" id="GO:0008168">
    <property type="term" value="F:methyltransferase activity"/>
    <property type="evidence" value="ECO:0007669"/>
    <property type="project" value="TreeGrafter"/>
</dbReference>
<dbReference type="PANTHER" id="PTHR43591">
    <property type="entry name" value="METHYLTRANSFERASE"/>
    <property type="match status" value="1"/>
</dbReference>
<organism evidence="3 4">
    <name type="scientific">Phyllachora maydis</name>
    <dbReference type="NCBI Taxonomy" id="1825666"/>
    <lineage>
        <taxon>Eukaryota</taxon>
        <taxon>Fungi</taxon>
        <taxon>Dikarya</taxon>
        <taxon>Ascomycota</taxon>
        <taxon>Pezizomycotina</taxon>
        <taxon>Sordariomycetes</taxon>
        <taxon>Sordariomycetidae</taxon>
        <taxon>Phyllachorales</taxon>
        <taxon>Phyllachoraceae</taxon>
        <taxon>Phyllachora</taxon>
    </lineage>
</organism>
<dbReference type="Gene3D" id="3.40.50.150">
    <property type="entry name" value="Vaccinia Virus protein VP39"/>
    <property type="match status" value="1"/>
</dbReference>
<gene>
    <name evidence="3" type="ORF">P8C59_003560</name>
</gene>
<feature type="compositionally biased region" description="Acidic residues" evidence="2">
    <location>
        <begin position="46"/>
        <end position="56"/>
    </location>
</feature>
<evidence type="ECO:0000313" key="3">
    <source>
        <dbReference type="EMBL" id="KAK2068946.1"/>
    </source>
</evidence>
<dbReference type="PANTHER" id="PTHR43591:SF10">
    <property type="entry name" value="ABC TRANSMEMBRANE TYPE-1 DOMAIN-CONTAINING PROTEIN-RELATED"/>
    <property type="match status" value="1"/>
</dbReference>
<dbReference type="InterPro" id="IPR029063">
    <property type="entry name" value="SAM-dependent_MTases_sf"/>
</dbReference>
<dbReference type="EMBL" id="JAQQPM010000002">
    <property type="protein sequence ID" value="KAK2068946.1"/>
    <property type="molecule type" value="Genomic_DNA"/>
</dbReference>